<dbReference type="PANTHER" id="PTHR36010:SF1">
    <property type="entry name" value="CYTOCHROME C BIOGENESIS CCMF C-TERMINAL-LIKE MITOCHONDRIAL PROTEIN-RELATED"/>
    <property type="match status" value="1"/>
</dbReference>
<name>A0AAD8NNX4_TARER</name>
<dbReference type="GO" id="GO:0017004">
    <property type="term" value="P:cytochrome complex assembly"/>
    <property type="evidence" value="ECO:0007669"/>
    <property type="project" value="InterPro"/>
</dbReference>
<organism evidence="2 3">
    <name type="scientific">Tagetes erecta</name>
    <name type="common">African marigold</name>
    <dbReference type="NCBI Taxonomy" id="13708"/>
    <lineage>
        <taxon>Eukaryota</taxon>
        <taxon>Viridiplantae</taxon>
        <taxon>Streptophyta</taxon>
        <taxon>Embryophyta</taxon>
        <taxon>Tracheophyta</taxon>
        <taxon>Spermatophyta</taxon>
        <taxon>Magnoliopsida</taxon>
        <taxon>eudicotyledons</taxon>
        <taxon>Gunneridae</taxon>
        <taxon>Pentapetalae</taxon>
        <taxon>asterids</taxon>
        <taxon>campanulids</taxon>
        <taxon>Asterales</taxon>
        <taxon>Asteraceae</taxon>
        <taxon>Asteroideae</taxon>
        <taxon>Heliantheae alliance</taxon>
        <taxon>Tageteae</taxon>
        <taxon>Tagetes</taxon>
    </lineage>
</organism>
<gene>
    <name evidence="2" type="ORF">QVD17_31817</name>
</gene>
<keyword evidence="3" id="KW-1185">Reference proteome</keyword>
<evidence type="ECO:0000313" key="3">
    <source>
        <dbReference type="Proteomes" id="UP001229421"/>
    </source>
</evidence>
<feature type="transmembrane region" description="Helical" evidence="1">
    <location>
        <begin position="128"/>
        <end position="148"/>
    </location>
</feature>
<dbReference type="InterPro" id="IPR044955">
    <property type="entry name" value="CCMFC"/>
</dbReference>
<dbReference type="EMBL" id="JAUHHV010000008">
    <property type="protein sequence ID" value="KAK1416029.1"/>
    <property type="molecule type" value="Genomic_DNA"/>
</dbReference>
<dbReference type="Proteomes" id="UP001229421">
    <property type="component" value="Unassembled WGS sequence"/>
</dbReference>
<proteinExistence type="predicted"/>
<keyword evidence="1" id="KW-0472">Membrane</keyword>
<accession>A0AAD8NNX4</accession>
<evidence type="ECO:0000313" key="2">
    <source>
        <dbReference type="EMBL" id="KAK1416029.1"/>
    </source>
</evidence>
<keyword evidence="1" id="KW-0812">Transmembrane</keyword>
<dbReference type="PANTHER" id="PTHR36010">
    <property type="entry name" value="CYTOCHROME C BIOGENESIS CCMF C-TERMINAL-LIKE MITOCHONDRIAL PROTEIN-RELATED"/>
    <property type="match status" value="1"/>
</dbReference>
<keyword evidence="1" id="KW-1133">Transmembrane helix</keyword>
<reference evidence="2" key="1">
    <citation type="journal article" date="2023" name="bioRxiv">
        <title>Improved chromosome-level genome assembly for marigold (Tagetes erecta).</title>
        <authorList>
            <person name="Jiang F."/>
            <person name="Yuan L."/>
            <person name="Wang S."/>
            <person name="Wang H."/>
            <person name="Xu D."/>
            <person name="Wang A."/>
            <person name="Fan W."/>
        </authorList>
    </citation>
    <scope>NUCLEOTIDE SEQUENCE</scope>
    <source>
        <strain evidence="2">WSJ</strain>
        <tissue evidence="2">Leaf</tissue>
    </source>
</reference>
<comment type="caution">
    <text evidence="2">The sequence shown here is derived from an EMBL/GenBank/DDBJ whole genome shotgun (WGS) entry which is preliminary data.</text>
</comment>
<sequence length="286" mass="32870">MTNNNHRHTKEEDEQVDNIKYAVVGAVAVHSQVRRIKQELEKIMHPAGLDHPEIRSVLRDFSRQQKRSRSPLGIANRRISVVLEQMMASLAGLMHLSSSVRSQVLILLVGFSYYVGFFRGLVRSTGVVRTVQLLSIGYWVAGLTYLGTSPSLTNDRLMFEDDESLRVDLLPINFPASYENGKLEHFLHRWMKNREHKNFWLTMFPEKRYFQETTNTTEVAIWSAPWFLECQPQRGMPSTRALLATNHSLAGRSGSAFQVRYPNRILCSTGKMRKLMCCEKSHLSQD</sequence>
<evidence type="ECO:0000256" key="1">
    <source>
        <dbReference type="SAM" id="Phobius"/>
    </source>
</evidence>
<protein>
    <submittedName>
        <fullName evidence="2">Uncharacterized protein</fullName>
    </submittedName>
</protein>
<feature type="transmembrane region" description="Helical" evidence="1">
    <location>
        <begin position="104"/>
        <end position="122"/>
    </location>
</feature>
<dbReference type="AlphaFoldDB" id="A0AAD8NNX4"/>